<name>A0ABQ7GM81_DUNSA</name>
<dbReference type="EMBL" id="MU069694">
    <property type="protein sequence ID" value="KAF5835666.1"/>
    <property type="molecule type" value="Genomic_DNA"/>
</dbReference>
<proteinExistence type="predicted"/>
<gene>
    <name evidence="1" type="ORF">DUNSADRAFT_7026</name>
</gene>
<evidence type="ECO:0000313" key="2">
    <source>
        <dbReference type="Proteomes" id="UP000815325"/>
    </source>
</evidence>
<protein>
    <recommendedName>
        <fullName evidence="3">Encoded protein</fullName>
    </recommendedName>
</protein>
<evidence type="ECO:0008006" key="3">
    <source>
        <dbReference type="Google" id="ProtNLM"/>
    </source>
</evidence>
<organism evidence="1 2">
    <name type="scientific">Dunaliella salina</name>
    <name type="common">Green alga</name>
    <name type="synonym">Protococcus salinus</name>
    <dbReference type="NCBI Taxonomy" id="3046"/>
    <lineage>
        <taxon>Eukaryota</taxon>
        <taxon>Viridiplantae</taxon>
        <taxon>Chlorophyta</taxon>
        <taxon>core chlorophytes</taxon>
        <taxon>Chlorophyceae</taxon>
        <taxon>CS clade</taxon>
        <taxon>Chlamydomonadales</taxon>
        <taxon>Dunaliellaceae</taxon>
        <taxon>Dunaliella</taxon>
    </lineage>
</organism>
<evidence type="ECO:0000313" key="1">
    <source>
        <dbReference type="EMBL" id="KAF5835666.1"/>
    </source>
</evidence>
<accession>A0ABQ7GM81</accession>
<sequence>MFSSDLQILSRCLYCNSPLPKGLFVFCCCWCQRCFHRERGSVPRGDDKRAFKELLREQKQLLDEHERKVRLGKLPDEHLLQAS</sequence>
<reference evidence="1" key="1">
    <citation type="submission" date="2017-08" db="EMBL/GenBank/DDBJ databases">
        <authorList>
            <person name="Polle J.E."/>
            <person name="Barry K."/>
            <person name="Cushman J."/>
            <person name="Schmutz J."/>
            <person name="Tran D."/>
            <person name="Hathwaick L.T."/>
            <person name="Yim W.C."/>
            <person name="Jenkins J."/>
            <person name="Mckie-Krisberg Z.M."/>
            <person name="Prochnik S."/>
            <person name="Lindquist E."/>
            <person name="Dockter R.B."/>
            <person name="Adam C."/>
            <person name="Molina H."/>
            <person name="Bunkerborg J."/>
            <person name="Jin E."/>
            <person name="Buchheim M."/>
            <person name="Magnuson J."/>
        </authorList>
    </citation>
    <scope>NUCLEOTIDE SEQUENCE</scope>
    <source>
        <strain evidence="1">CCAP 19/18</strain>
    </source>
</reference>
<keyword evidence="2" id="KW-1185">Reference proteome</keyword>
<comment type="caution">
    <text evidence="1">The sequence shown here is derived from an EMBL/GenBank/DDBJ whole genome shotgun (WGS) entry which is preliminary data.</text>
</comment>
<dbReference type="Proteomes" id="UP000815325">
    <property type="component" value="Unassembled WGS sequence"/>
</dbReference>